<dbReference type="Gene3D" id="3.30.70.3290">
    <property type="match status" value="1"/>
</dbReference>
<dbReference type="InterPro" id="IPR001227">
    <property type="entry name" value="Ac_transferase_dom_sf"/>
</dbReference>
<feature type="domain" description="Ketosynthase family 3 (KS3)" evidence="3">
    <location>
        <begin position="1"/>
        <end position="136"/>
    </location>
</feature>
<reference evidence="4" key="1">
    <citation type="submission" date="2022-06" db="EMBL/GenBank/DDBJ databases">
        <title>WGS of actinobacteria.</title>
        <authorList>
            <person name="Thawai C."/>
        </authorList>
    </citation>
    <scope>NUCLEOTIDE SEQUENCE</scope>
    <source>
        <strain evidence="4">DSM 42010</strain>
    </source>
</reference>
<protein>
    <submittedName>
        <fullName evidence="4">Acyltransferase domain-containing protein</fullName>
    </submittedName>
</protein>
<dbReference type="InterPro" id="IPR016039">
    <property type="entry name" value="Thiolase-like"/>
</dbReference>
<dbReference type="Pfam" id="PF16197">
    <property type="entry name" value="KAsynt_C_assoc"/>
    <property type="match status" value="1"/>
</dbReference>
<comment type="caution">
    <text evidence="4">The sequence shown here is derived from an EMBL/GenBank/DDBJ whole genome shotgun (WGS) entry which is preliminary data.</text>
</comment>
<dbReference type="GO" id="GO:0004312">
    <property type="term" value="F:fatty acid synthase activity"/>
    <property type="evidence" value="ECO:0007669"/>
    <property type="project" value="TreeGrafter"/>
</dbReference>
<dbReference type="InterPro" id="IPR016035">
    <property type="entry name" value="Acyl_Trfase/lysoPLipase"/>
</dbReference>
<dbReference type="Gene3D" id="3.40.366.10">
    <property type="entry name" value="Malonyl-Coenzyme A Acyl Carrier Protein, domain 2"/>
    <property type="match status" value="1"/>
</dbReference>
<sequence>LADAGLSADEVDAVEAHGTGTRLGDPIEAQALAEAYGRGRDPERPLWLGSLKSNIGHTQAAAGVGGVIKMVQAMRHGTLPASLHAEEPTPRVAWESSGLELLVRQREWPERAGRLRRAGVSSFGISGTNAHVIVEEAPAVAESGGGRGELPVVPWVLSGRSGAALRGQAERLAAFVESRPEVSLADVGASLVNGRAVHEHRAVVAGAGRDELLDAVRALARGTTEGAAVVGERDDAASRVVFVFPGQGAQWVGMAAELLADSPVFAARMRECAAALKPHLEVPLLEALGDSAALDRVELV</sequence>
<dbReference type="InterPro" id="IPR020841">
    <property type="entry name" value="PKS_Beta-ketoAc_synthase_dom"/>
</dbReference>
<evidence type="ECO:0000313" key="5">
    <source>
        <dbReference type="Proteomes" id="UP001142400"/>
    </source>
</evidence>
<dbReference type="SUPFAM" id="SSF53901">
    <property type="entry name" value="Thiolase-like"/>
    <property type="match status" value="1"/>
</dbReference>
<accession>A0A9X2M6Z1</accession>
<dbReference type="SUPFAM" id="SSF52151">
    <property type="entry name" value="FabD/lysophospholipase-like"/>
    <property type="match status" value="1"/>
</dbReference>
<evidence type="ECO:0000256" key="1">
    <source>
        <dbReference type="ARBA" id="ARBA00022679"/>
    </source>
</evidence>
<dbReference type="InterPro" id="IPR014031">
    <property type="entry name" value="Ketoacyl_synth_C"/>
</dbReference>
<dbReference type="PANTHER" id="PTHR43775">
    <property type="entry name" value="FATTY ACID SYNTHASE"/>
    <property type="match status" value="1"/>
</dbReference>
<feature type="non-terminal residue" evidence="4">
    <location>
        <position position="300"/>
    </location>
</feature>
<keyword evidence="5" id="KW-1185">Reference proteome</keyword>
<dbReference type="PANTHER" id="PTHR43775:SF51">
    <property type="entry name" value="INACTIVE PHENOLPHTHIOCEROL SYNTHESIS POLYKETIDE SYNTHASE TYPE I PKS1-RELATED"/>
    <property type="match status" value="1"/>
</dbReference>
<dbReference type="InterPro" id="IPR050091">
    <property type="entry name" value="PKS_NRPS_Biosynth_Enz"/>
</dbReference>
<dbReference type="AlphaFoldDB" id="A0A9X2M6Z1"/>
<feature type="non-terminal residue" evidence="4">
    <location>
        <position position="1"/>
    </location>
</feature>
<dbReference type="Pfam" id="PF02801">
    <property type="entry name" value="Ketoacyl-synt_C"/>
    <property type="match status" value="1"/>
</dbReference>
<dbReference type="InterPro" id="IPR032821">
    <property type="entry name" value="PKS_assoc"/>
</dbReference>
<dbReference type="CDD" id="cd00833">
    <property type="entry name" value="PKS"/>
    <property type="match status" value="1"/>
</dbReference>
<organism evidence="4 5">
    <name type="scientific">Streptomyces malaysiensis subsp. samsunensis</name>
    <dbReference type="NCBI Taxonomy" id="459658"/>
    <lineage>
        <taxon>Bacteria</taxon>
        <taxon>Bacillati</taxon>
        <taxon>Actinomycetota</taxon>
        <taxon>Actinomycetes</taxon>
        <taxon>Kitasatosporales</taxon>
        <taxon>Streptomycetaceae</taxon>
        <taxon>Streptomyces</taxon>
        <taxon>Streptomyces violaceusniger group</taxon>
    </lineage>
</organism>
<dbReference type="PROSITE" id="PS52004">
    <property type="entry name" value="KS3_2"/>
    <property type="match status" value="1"/>
</dbReference>
<dbReference type="GO" id="GO:0006633">
    <property type="term" value="P:fatty acid biosynthetic process"/>
    <property type="evidence" value="ECO:0007669"/>
    <property type="project" value="TreeGrafter"/>
</dbReference>
<keyword evidence="4" id="KW-0012">Acyltransferase</keyword>
<dbReference type="SMART" id="SM00825">
    <property type="entry name" value="PKS_KS"/>
    <property type="match status" value="1"/>
</dbReference>
<dbReference type="Pfam" id="PF00698">
    <property type="entry name" value="Acyl_transf_1"/>
    <property type="match status" value="1"/>
</dbReference>
<evidence type="ECO:0000259" key="3">
    <source>
        <dbReference type="PROSITE" id="PS52004"/>
    </source>
</evidence>
<dbReference type="Proteomes" id="UP001142400">
    <property type="component" value="Unassembled WGS sequence"/>
</dbReference>
<gene>
    <name evidence="4" type="ORF">NQU54_48630</name>
</gene>
<keyword evidence="2" id="KW-0511">Multifunctional enzyme</keyword>
<dbReference type="RefSeq" id="WP_257636667.1">
    <property type="nucleotide sequence ID" value="NZ_JANIIC010000229.1"/>
</dbReference>
<proteinExistence type="predicted"/>
<evidence type="ECO:0000256" key="2">
    <source>
        <dbReference type="ARBA" id="ARBA00023268"/>
    </source>
</evidence>
<dbReference type="InterPro" id="IPR014043">
    <property type="entry name" value="Acyl_transferase_dom"/>
</dbReference>
<evidence type="ECO:0000313" key="4">
    <source>
        <dbReference type="EMBL" id="MCQ8836647.1"/>
    </source>
</evidence>
<name>A0A9X2M6Z1_STRMQ</name>
<dbReference type="EMBL" id="JANIIC010000229">
    <property type="protein sequence ID" value="MCQ8836647.1"/>
    <property type="molecule type" value="Genomic_DNA"/>
</dbReference>
<keyword evidence="1" id="KW-0808">Transferase</keyword>
<dbReference type="Gene3D" id="3.40.47.10">
    <property type="match status" value="1"/>
</dbReference>